<evidence type="ECO:0000259" key="8">
    <source>
        <dbReference type="Pfam" id="PF01551"/>
    </source>
</evidence>
<keyword evidence="3" id="KW-0479">Metal-binding</keyword>
<evidence type="ECO:0000256" key="1">
    <source>
        <dbReference type="ARBA" id="ARBA00001947"/>
    </source>
</evidence>
<name>A0ABX0XPJ9_9SPHN</name>
<dbReference type="InterPro" id="IPR016047">
    <property type="entry name" value="M23ase_b-sheet_dom"/>
</dbReference>
<proteinExistence type="predicted"/>
<evidence type="ECO:0000256" key="5">
    <source>
        <dbReference type="ARBA" id="ARBA00022833"/>
    </source>
</evidence>
<dbReference type="InterPro" id="IPR050570">
    <property type="entry name" value="Cell_wall_metabolism_enzyme"/>
</dbReference>
<evidence type="ECO:0000313" key="9">
    <source>
        <dbReference type="EMBL" id="NJC35160.1"/>
    </source>
</evidence>
<feature type="domain" description="M23ase beta-sheet core" evidence="8">
    <location>
        <begin position="313"/>
        <end position="400"/>
    </location>
</feature>
<evidence type="ECO:0000256" key="3">
    <source>
        <dbReference type="ARBA" id="ARBA00022723"/>
    </source>
</evidence>
<dbReference type="GO" id="GO:0016787">
    <property type="term" value="F:hydrolase activity"/>
    <property type="evidence" value="ECO:0007669"/>
    <property type="project" value="UniProtKB-KW"/>
</dbReference>
<dbReference type="SUPFAM" id="SSF51261">
    <property type="entry name" value="Duplicated hybrid motif"/>
    <property type="match status" value="1"/>
</dbReference>
<accession>A0ABX0XPJ9</accession>
<organism evidence="9 10">
    <name type="scientific">Sphingomonas jejuensis</name>
    <dbReference type="NCBI Taxonomy" id="904715"/>
    <lineage>
        <taxon>Bacteria</taxon>
        <taxon>Pseudomonadati</taxon>
        <taxon>Pseudomonadota</taxon>
        <taxon>Alphaproteobacteria</taxon>
        <taxon>Sphingomonadales</taxon>
        <taxon>Sphingomonadaceae</taxon>
        <taxon>Sphingomonas</taxon>
    </lineage>
</organism>
<dbReference type="InterPro" id="IPR011055">
    <property type="entry name" value="Dup_hybrid_motif"/>
</dbReference>
<keyword evidence="2" id="KW-0645">Protease</keyword>
<evidence type="ECO:0000313" key="10">
    <source>
        <dbReference type="Proteomes" id="UP000734218"/>
    </source>
</evidence>
<evidence type="ECO:0000256" key="2">
    <source>
        <dbReference type="ARBA" id="ARBA00022670"/>
    </source>
</evidence>
<dbReference type="RefSeq" id="WP_167955811.1">
    <property type="nucleotide sequence ID" value="NZ_JAATJE010000002.1"/>
</dbReference>
<keyword evidence="6" id="KW-0482">Metalloprotease</keyword>
<evidence type="ECO:0000256" key="7">
    <source>
        <dbReference type="SAM" id="Coils"/>
    </source>
</evidence>
<protein>
    <submittedName>
        <fullName evidence="9">Murein DD-endopeptidase MepM/ murein hydrolase activator NlpD</fullName>
    </submittedName>
</protein>
<feature type="coiled-coil region" evidence="7">
    <location>
        <begin position="84"/>
        <end position="118"/>
    </location>
</feature>
<dbReference type="PANTHER" id="PTHR21666">
    <property type="entry name" value="PEPTIDASE-RELATED"/>
    <property type="match status" value="1"/>
</dbReference>
<comment type="caution">
    <text evidence="9">The sequence shown here is derived from an EMBL/GenBank/DDBJ whole genome shotgun (WGS) entry which is preliminary data.</text>
</comment>
<dbReference type="PANTHER" id="PTHR21666:SF288">
    <property type="entry name" value="CELL DIVISION PROTEIN YTFB"/>
    <property type="match status" value="1"/>
</dbReference>
<comment type="cofactor">
    <cofactor evidence="1">
        <name>Zn(2+)</name>
        <dbReference type="ChEBI" id="CHEBI:29105"/>
    </cofactor>
</comment>
<evidence type="ECO:0000256" key="4">
    <source>
        <dbReference type="ARBA" id="ARBA00022801"/>
    </source>
</evidence>
<keyword evidence="10" id="KW-1185">Reference proteome</keyword>
<dbReference type="Proteomes" id="UP000734218">
    <property type="component" value="Unassembled WGS sequence"/>
</dbReference>
<keyword evidence="7" id="KW-0175">Coiled coil</keyword>
<reference evidence="9 10" key="1">
    <citation type="submission" date="2020-03" db="EMBL/GenBank/DDBJ databases">
        <title>Genomic Encyclopedia of Type Strains, Phase IV (KMG-IV): sequencing the most valuable type-strain genomes for metagenomic binning, comparative biology and taxonomic classification.</title>
        <authorList>
            <person name="Goeker M."/>
        </authorList>
    </citation>
    <scope>NUCLEOTIDE SEQUENCE [LARGE SCALE GENOMIC DNA]</scope>
    <source>
        <strain evidence="9 10">DSM 27651</strain>
    </source>
</reference>
<keyword evidence="5" id="KW-0862">Zinc</keyword>
<gene>
    <name evidence="9" type="ORF">GGR88_002674</name>
</gene>
<sequence>MAERHGRICSPAPCWPNSCGARPASSPAIPIIGRGDLRALAALSLLLLIGAAADRRDQAADAARHEAARSRSQAAEAVAARSRAAAARAERVRLAATVQDAERAVAAADRDAAAARERAAQLGARLARDRAPVAALVGGIQSAARRPAMLAVLQPGSIADQVHLRAVLATVVPAVEARTAVLRNHVAGARRARAEADRAAGSATAAHAALRTAIAALSAAERRAVGDARVADTAAARAAERALGLGERARTLGISADREAQGTATLAALAALPPPAPPPGAPPRRLPPADAYRQPVIGTLVAGFGEWLAGGAENGLAFRVRPGALVVAPAAGIVRYAAPFRSYGGVVVIDHGGGWTSTLTGLARIGRRAGDPVAAGMALGGAIGDDRPLRLELRRGGRPVPPAPLVSRG</sequence>
<dbReference type="CDD" id="cd12797">
    <property type="entry name" value="M23_peptidase"/>
    <property type="match status" value="1"/>
</dbReference>
<keyword evidence="4 9" id="KW-0378">Hydrolase</keyword>
<evidence type="ECO:0000256" key="6">
    <source>
        <dbReference type="ARBA" id="ARBA00023049"/>
    </source>
</evidence>
<dbReference type="Pfam" id="PF01551">
    <property type="entry name" value="Peptidase_M23"/>
    <property type="match status" value="1"/>
</dbReference>
<dbReference type="Gene3D" id="2.70.70.10">
    <property type="entry name" value="Glucose Permease (Domain IIA)"/>
    <property type="match status" value="1"/>
</dbReference>
<dbReference type="EMBL" id="JAATJE010000002">
    <property type="protein sequence ID" value="NJC35160.1"/>
    <property type="molecule type" value="Genomic_DNA"/>
</dbReference>